<evidence type="ECO:0000256" key="2">
    <source>
        <dbReference type="PROSITE-ProRule" id="PRU00708"/>
    </source>
</evidence>
<dbReference type="InterPro" id="IPR033443">
    <property type="entry name" value="PROP1-like_PPR_dom"/>
</dbReference>
<dbReference type="EMBL" id="CM007384">
    <property type="protein sequence ID" value="ONK73409.1"/>
    <property type="molecule type" value="Genomic_DNA"/>
</dbReference>
<dbReference type="FunFam" id="1.25.40.10:FF:000678">
    <property type="entry name" value="Pentatricopeptide repeat-containing protein MRL1 chloroplastic"/>
    <property type="match status" value="1"/>
</dbReference>
<feature type="repeat" description="PPR" evidence="2">
    <location>
        <begin position="486"/>
        <end position="520"/>
    </location>
</feature>
<gene>
    <name evidence="5" type="ORF">A4U43_C04F31200</name>
</gene>
<dbReference type="GO" id="GO:0010239">
    <property type="term" value="P:chloroplast mRNA processing"/>
    <property type="evidence" value="ECO:0007669"/>
    <property type="project" value="EnsemblPlants"/>
</dbReference>
<dbReference type="AlphaFoldDB" id="A0A5P1F9H5"/>
<proteinExistence type="predicted"/>
<dbReference type="Pfam" id="PF17177">
    <property type="entry name" value="PPR_long"/>
    <property type="match status" value="2"/>
</dbReference>
<dbReference type="Gene3D" id="1.25.40.10">
    <property type="entry name" value="Tetratricopeptide repeat domain"/>
    <property type="match status" value="3"/>
</dbReference>
<feature type="domain" description="PROP1-like PPR" evidence="4">
    <location>
        <begin position="418"/>
        <end position="551"/>
    </location>
</feature>
<feature type="repeat" description="PPR" evidence="2">
    <location>
        <begin position="416"/>
        <end position="450"/>
    </location>
</feature>
<feature type="repeat" description="PPR" evidence="2">
    <location>
        <begin position="521"/>
        <end position="555"/>
    </location>
</feature>
<feature type="repeat" description="PPR" evidence="2">
    <location>
        <begin position="733"/>
        <end position="767"/>
    </location>
</feature>
<accession>A0A5P1F9H5</accession>
<feature type="compositionally biased region" description="Basic and acidic residues" evidence="3">
    <location>
        <begin position="23"/>
        <end position="33"/>
    </location>
</feature>
<dbReference type="InterPro" id="IPR011990">
    <property type="entry name" value="TPR-like_helical_dom_sf"/>
</dbReference>
<dbReference type="NCBIfam" id="TIGR00756">
    <property type="entry name" value="PPR"/>
    <property type="match status" value="6"/>
</dbReference>
<feature type="region of interest" description="Disordered" evidence="3">
    <location>
        <begin position="1"/>
        <end position="37"/>
    </location>
</feature>
<evidence type="ECO:0000256" key="1">
    <source>
        <dbReference type="ARBA" id="ARBA00022737"/>
    </source>
</evidence>
<feature type="compositionally biased region" description="Basic and acidic residues" evidence="3">
    <location>
        <begin position="1"/>
        <end position="14"/>
    </location>
</feature>
<feature type="repeat" description="PPR" evidence="2">
    <location>
        <begin position="451"/>
        <end position="485"/>
    </location>
</feature>
<dbReference type="GO" id="GO:0009507">
    <property type="term" value="C:chloroplast"/>
    <property type="evidence" value="ECO:0007669"/>
    <property type="project" value="GOC"/>
</dbReference>
<feature type="repeat" description="PPR" evidence="2">
    <location>
        <begin position="593"/>
        <end position="627"/>
    </location>
</feature>
<dbReference type="PANTHER" id="PTHR47935:SF1">
    <property type="entry name" value="PENTATRICOPEPTIDE REPEAT-CONTAINING PROTEIN MRL1, CHLOROPLASTIC"/>
    <property type="match status" value="1"/>
</dbReference>
<reference evidence="6" key="1">
    <citation type="journal article" date="2017" name="Nat. Commun.">
        <title>The asparagus genome sheds light on the origin and evolution of a young Y chromosome.</title>
        <authorList>
            <person name="Harkess A."/>
            <person name="Zhou J."/>
            <person name="Xu C."/>
            <person name="Bowers J.E."/>
            <person name="Van der Hulst R."/>
            <person name="Ayyampalayam S."/>
            <person name="Mercati F."/>
            <person name="Riccardi P."/>
            <person name="McKain M.R."/>
            <person name="Kakrana A."/>
            <person name="Tang H."/>
            <person name="Ray J."/>
            <person name="Groenendijk J."/>
            <person name="Arikit S."/>
            <person name="Mathioni S.M."/>
            <person name="Nakano M."/>
            <person name="Shan H."/>
            <person name="Telgmann-Rauber A."/>
            <person name="Kanno A."/>
            <person name="Yue Z."/>
            <person name="Chen H."/>
            <person name="Li W."/>
            <person name="Chen Y."/>
            <person name="Xu X."/>
            <person name="Zhang Y."/>
            <person name="Luo S."/>
            <person name="Chen H."/>
            <person name="Gao J."/>
            <person name="Mao Z."/>
            <person name="Pires J.C."/>
            <person name="Luo M."/>
            <person name="Kudrna D."/>
            <person name="Wing R.A."/>
            <person name="Meyers B.C."/>
            <person name="Yi K."/>
            <person name="Kong H."/>
            <person name="Lavrijsen P."/>
            <person name="Sunseri F."/>
            <person name="Falavigna A."/>
            <person name="Ye Y."/>
            <person name="Leebens-Mack J.H."/>
            <person name="Chen G."/>
        </authorList>
    </citation>
    <scope>NUCLEOTIDE SEQUENCE [LARGE SCALE GENOMIC DNA]</scope>
    <source>
        <strain evidence="6">cv. DH0086</strain>
    </source>
</reference>
<evidence type="ECO:0000256" key="3">
    <source>
        <dbReference type="SAM" id="MobiDB-lite"/>
    </source>
</evidence>
<evidence type="ECO:0000259" key="4">
    <source>
        <dbReference type="Pfam" id="PF17177"/>
    </source>
</evidence>
<dbReference type="OMA" id="CLQMFDN"/>
<feature type="repeat" description="PPR" evidence="2">
    <location>
        <begin position="698"/>
        <end position="732"/>
    </location>
</feature>
<dbReference type="PANTHER" id="PTHR47935">
    <property type="entry name" value="PENTATRICOPEPTIDE REPEAT-CONTAINING PROTEIN MRL1, CHLOROPLASTIC"/>
    <property type="match status" value="1"/>
</dbReference>
<dbReference type="FunFam" id="1.25.40.10:FF:000542">
    <property type="entry name" value="Pentatricopeptide repeat-containing protein MRL1, chloroplastic isoform X1"/>
    <property type="match status" value="1"/>
</dbReference>
<name>A0A5P1F9H5_ASPOF</name>
<dbReference type="Gramene" id="ONK73409">
    <property type="protein sequence ID" value="ONK73409"/>
    <property type="gene ID" value="A4U43_C04F31200"/>
</dbReference>
<feature type="repeat" description="PPR" evidence="2">
    <location>
        <begin position="663"/>
        <end position="697"/>
    </location>
</feature>
<evidence type="ECO:0000313" key="6">
    <source>
        <dbReference type="Proteomes" id="UP000243459"/>
    </source>
</evidence>
<dbReference type="PROSITE" id="PS51375">
    <property type="entry name" value="PPR"/>
    <property type="match status" value="8"/>
</dbReference>
<dbReference type="Proteomes" id="UP000243459">
    <property type="component" value="Chromosome 4"/>
</dbReference>
<dbReference type="GO" id="GO:0048027">
    <property type="term" value="F:mRNA 5'-UTR binding"/>
    <property type="evidence" value="ECO:0007669"/>
    <property type="project" value="EnsemblPlants"/>
</dbReference>
<sequence length="1042" mass="114498">MLGFREGKKDERRRSSNTGVGDGAREGGRRSSDHLTNSQKILEENKNDGNVDVMVNRELCKLDEDILEHEAVGNQPQSSENRCKIPFEKGNAFLRRENMLHEEVYDSDVKDVKQLVIEKAGLLGEESLINEVQPGLELNYPPTCSELPGVDGFVALTSSLAKNELKAVQEGDATAKMPNCLLQNEGGMSDAISPIVVTEPFIEKKSGNTNQNTYELGHIATKHGETLISSNVGPLAQPTGEVSSYKGKRQPLVKSMSRLNYSSIKPRDLTVSQLGTALAGANILAKRSPLTAEGQTLIGCLKESAVSQGNELIEVQDITRHTKTFKNKINYGDFYTPPLRNGFPRDVNGSTTYLRTYDRLLRDGRLGDCIDLLERIESKGLLDMDKVHHMKFLKSCKSQKAIKEAFRFCKLIQKPTLSTFNMLLSVCASAQDFDGAFQAMLLVKEAGLNPDCKLYTTLISTCAKSGKVDAMFEIFHEMVNAGVDPNLHTYGALIDGCARAGQVAKAFGAYGIMRSKKVQPDRVIFNALITACGQSGAVDRAFDVLAEMRAEAKPIDPDHVTVGALMKTCIQAGQVDRVRAVYEMLHKYNIKGTPDVYTIAVKSCSETGDLEFALSIYSDMKKNGVVPDEMFLSTLIDVAGHAGKVDTAFEILQDARSKRMQLGNVTYSSLMGACCNANNWQKALELYEEIKAIKLLPTVSTLNALVTSLCDGDQLLKSVEVLDELKQAGVQPNTITYSILIVACEKKDEAELGFTIFSKAKEDGIPPNQIMCRCLTGLCLKSLEKAHSLGEPIVTFNSGKPQIDSKWTSWAIMVYRETISAGVIPTIEVFSQVLGCLQFPRDSSLRSQFIENLGFHIYASRCSNICSLLDGFGEYDTRSFSVLEEAASLGVIPRVSFKDNPIVVDARKLLIHTVEVHLLTILKFLKHRLAAGARLPSITILLLTEKTQIKPSNGERRTVNVAGRTGQAAGSLLRRLGIQYSGDESYGKIRISGLALRRWFRPKLSEASFSGKPGEMIPIQARLAKGIAGQQRDIRSYNLSLE</sequence>
<dbReference type="InterPro" id="IPR053303">
    <property type="entry name" value="Chloroplast_PPR"/>
</dbReference>
<evidence type="ECO:0000313" key="5">
    <source>
        <dbReference type="EMBL" id="ONK73409.1"/>
    </source>
</evidence>
<organism evidence="5 6">
    <name type="scientific">Asparagus officinalis</name>
    <name type="common">Garden asparagus</name>
    <dbReference type="NCBI Taxonomy" id="4686"/>
    <lineage>
        <taxon>Eukaryota</taxon>
        <taxon>Viridiplantae</taxon>
        <taxon>Streptophyta</taxon>
        <taxon>Embryophyta</taxon>
        <taxon>Tracheophyta</taxon>
        <taxon>Spermatophyta</taxon>
        <taxon>Magnoliopsida</taxon>
        <taxon>Liliopsida</taxon>
        <taxon>Asparagales</taxon>
        <taxon>Asparagaceae</taxon>
        <taxon>Asparagoideae</taxon>
        <taxon>Asparagus</taxon>
    </lineage>
</organism>
<dbReference type="GO" id="GO:0048255">
    <property type="term" value="P:mRNA stabilization"/>
    <property type="evidence" value="ECO:0007669"/>
    <property type="project" value="EnsemblPlants"/>
</dbReference>
<protein>
    <recommendedName>
        <fullName evidence="4">PROP1-like PPR domain-containing protein</fullName>
    </recommendedName>
</protein>
<keyword evidence="6" id="KW-1185">Reference proteome</keyword>
<dbReference type="InterPro" id="IPR002885">
    <property type="entry name" value="PPR_rpt"/>
</dbReference>
<keyword evidence="1" id="KW-0677">Repeat</keyword>
<feature type="domain" description="PROP1-like PPR" evidence="4">
    <location>
        <begin position="597"/>
        <end position="758"/>
    </location>
</feature>